<dbReference type="EMBL" id="FNCN01000034">
    <property type="protein sequence ID" value="SDI11190.1"/>
    <property type="molecule type" value="Genomic_DNA"/>
</dbReference>
<dbReference type="Proteomes" id="UP000198923">
    <property type="component" value="Unassembled WGS sequence"/>
</dbReference>
<name>A0A1G8HXK1_9ACTN</name>
<sequence>MTDGGGWELAKVAGGAHSRHYLVTLPPQGNKLFMVRPEDIGDIPRLIRSSMIAGPA</sequence>
<organism evidence="1 2">
    <name type="scientific">Sinosporangium album</name>
    <dbReference type="NCBI Taxonomy" id="504805"/>
    <lineage>
        <taxon>Bacteria</taxon>
        <taxon>Bacillati</taxon>
        <taxon>Actinomycetota</taxon>
        <taxon>Actinomycetes</taxon>
        <taxon>Streptosporangiales</taxon>
        <taxon>Streptosporangiaceae</taxon>
        <taxon>Sinosporangium</taxon>
    </lineage>
</organism>
<protein>
    <submittedName>
        <fullName evidence="1">Uncharacterized protein</fullName>
    </submittedName>
</protein>
<reference evidence="1 2" key="1">
    <citation type="submission" date="2016-10" db="EMBL/GenBank/DDBJ databases">
        <authorList>
            <person name="de Groot N.N."/>
        </authorList>
    </citation>
    <scope>NUCLEOTIDE SEQUENCE [LARGE SCALE GENOMIC DNA]</scope>
    <source>
        <strain evidence="1 2">CPCC 201354</strain>
    </source>
</reference>
<proteinExistence type="predicted"/>
<keyword evidence="2" id="KW-1185">Reference proteome</keyword>
<evidence type="ECO:0000313" key="1">
    <source>
        <dbReference type="EMBL" id="SDI11190.1"/>
    </source>
</evidence>
<evidence type="ECO:0000313" key="2">
    <source>
        <dbReference type="Proteomes" id="UP000198923"/>
    </source>
</evidence>
<accession>A0A1G8HXK1</accession>
<dbReference type="STRING" id="504805.SAMN05421505_13442"/>
<dbReference type="AlphaFoldDB" id="A0A1G8HXK1"/>
<dbReference type="RefSeq" id="WP_176955673.1">
    <property type="nucleotide sequence ID" value="NZ_FNCN01000034.1"/>
</dbReference>
<gene>
    <name evidence="1" type="ORF">SAMN05421505_13442</name>
</gene>